<feature type="domain" description="Zn(2)-C6 fungal-type" evidence="3">
    <location>
        <begin position="13"/>
        <end position="43"/>
    </location>
</feature>
<gene>
    <name evidence="4" type="ORF">PGQ11_010083</name>
</gene>
<dbReference type="PANTHER" id="PTHR37534:SF2">
    <property type="entry name" value="N-ACETYLTRANSFERASE DOMAIN-CONTAINING PROTEIN"/>
    <property type="match status" value="1"/>
</dbReference>
<dbReference type="EMBL" id="JAPCWZ010000006">
    <property type="protein sequence ID" value="KAK8859349.1"/>
    <property type="molecule type" value="Genomic_DNA"/>
</dbReference>
<name>A0ABR2I8M7_9PEZI</name>
<keyword evidence="5" id="KW-1185">Reference proteome</keyword>
<evidence type="ECO:0000313" key="4">
    <source>
        <dbReference type="EMBL" id="KAK8859349.1"/>
    </source>
</evidence>
<dbReference type="InterPro" id="IPR001138">
    <property type="entry name" value="Zn2Cys6_DnaBD"/>
</dbReference>
<dbReference type="PROSITE" id="PS50048">
    <property type="entry name" value="ZN2_CY6_FUNGAL_2"/>
    <property type="match status" value="1"/>
</dbReference>
<dbReference type="PROSITE" id="PS00463">
    <property type="entry name" value="ZN2_CY6_FUNGAL_1"/>
    <property type="match status" value="1"/>
</dbReference>
<feature type="compositionally biased region" description="Polar residues" evidence="2">
    <location>
        <begin position="150"/>
        <end position="168"/>
    </location>
</feature>
<evidence type="ECO:0000256" key="1">
    <source>
        <dbReference type="ARBA" id="ARBA00023242"/>
    </source>
</evidence>
<dbReference type="Gene3D" id="4.10.240.10">
    <property type="entry name" value="Zn(2)-C6 fungal-type DNA-binding domain"/>
    <property type="match status" value="1"/>
</dbReference>
<reference evidence="4 5" key="1">
    <citation type="journal article" date="2024" name="IMA Fungus">
        <title>Apiospora arundinis, a panoply of carbohydrate-active enzymes and secondary metabolites.</title>
        <authorList>
            <person name="Sorensen T."/>
            <person name="Petersen C."/>
            <person name="Muurmann A.T."/>
            <person name="Christiansen J.V."/>
            <person name="Brundto M.L."/>
            <person name="Overgaard C.K."/>
            <person name="Boysen A.T."/>
            <person name="Wollenberg R.D."/>
            <person name="Larsen T.O."/>
            <person name="Sorensen J.L."/>
            <person name="Nielsen K.L."/>
            <person name="Sondergaard T.E."/>
        </authorList>
    </citation>
    <scope>NUCLEOTIDE SEQUENCE [LARGE SCALE GENOMIC DNA]</scope>
    <source>
        <strain evidence="4 5">AAU 773</strain>
    </source>
</reference>
<dbReference type="PANTHER" id="PTHR37534">
    <property type="entry name" value="TRANSCRIPTIONAL ACTIVATOR PROTEIN UGA3"/>
    <property type="match status" value="1"/>
</dbReference>
<dbReference type="CDD" id="cd00067">
    <property type="entry name" value="GAL4"/>
    <property type="match status" value="1"/>
</dbReference>
<dbReference type="InterPro" id="IPR036864">
    <property type="entry name" value="Zn2-C6_fun-type_DNA-bd_sf"/>
</dbReference>
<dbReference type="Pfam" id="PF00172">
    <property type="entry name" value="Zn_clus"/>
    <property type="match status" value="1"/>
</dbReference>
<dbReference type="SMART" id="SM00066">
    <property type="entry name" value="GAL4"/>
    <property type="match status" value="1"/>
</dbReference>
<comment type="caution">
    <text evidence="4">The sequence shown here is derived from an EMBL/GenBank/DDBJ whole genome shotgun (WGS) entry which is preliminary data.</text>
</comment>
<keyword evidence="1" id="KW-0539">Nucleus</keyword>
<feature type="compositionally biased region" description="Polar residues" evidence="2">
    <location>
        <begin position="93"/>
        <end position="104"/>
    </location>
</feature>
<proteinExistence type="predicted"/>
<dbReference type="SUPFAM" id="SSF57701">
    <property type="entry name" value="Zn2/Cys6 DNA-binding domain"/>
    <property type="match status" value="1"/>
</dbReference>
<organism evidence="4 5">
    <name type="scientific">Apiospora arundinis</name>
    <dbReference type="NCBI Taxonomy" id="335852"/>
    <lineage>
        <taxon>Eukaryota</taxon>
        <taxon>Fungi</taxon>
        <taxon>Dikarya</taxon>
        <taxon>Ascomycota</taxon>
        <taxon>Pezizomycotina</taxon>
        <taxon>Sordariomycetes</taxon>
        <taxon>Xylariomycetidae</taxon>
        <taxon>Amphisphaeriales</taxon>
        <taxon>Apiosporaceae</taxon>
        <taxon>Apiospora</taxon>
    </lineage>
</organism>
<sequence>MPSPAQVELLAAPCLPCRENHLRCDRLTPKCSRCITSGNECRVAYKFKLSKDSFGRGQKWLEPPRQLTYVDETSALVSGRASEDEPARHLLNSASSTSFETSNALEEPVGLSDPANHSRGLHHGAANASSFSGRAQGLLSPGSGPEESPNRSPGSIDMTGNQPSLQHVTRSYASEPQYPITHVMPQPNVGKRAPRPSMTREEAHLFRHYIQHIAICLDTCDPLRNFELVVPQRVGTYPILLKATFAIAARHLSRTSSYDPLASNRYHNECLTQLIPKIDDAAGGLSDENLFAATIILRMLEEMDAITGNESHGHLLGIHAFVNIGDQYMVPGSLSAAAYWAGLRQEIYSAIISQSRVKINLDHFIVDRSLQPADDYTWSNRAVVNLADVLNYCFDAPPSPTQWAALDEHCQRWEELRPSSFEPFFYREREAPEAFPEIWHHSSCHITGIQYHLLAQLFLAQFDPTIPRVGTKRTSAMKKVTQRIDELMRRLCGIGASNQWAPPAMFEASTGIAMFGDRFEERVDQEAMLDILRRTESDHARPTKAVQQQLTRAWGWMHGYEEN</sequence>
<feature type="region of interest" description="Disordered" evidence="2">
    <location>
        <begin position="93"/>
        <end position="168"/>
    </location>
</feature>
<protein>
    <submittedName>
        <fullName evidence="4">Arca-like protein</fullName>
    </submittedName>
</protein>
<evidence type="ECO:0000256" key="2">
    <source>
        <dbReference type="SAM" id="MobiDB-lite"/>
    </source>
</evidence>
<evidence type="ECO:0000313" key="5">
    <source>
        <dbReference type="Proteomes" id="UP001390339"/>
    </source>
</evidence>
<accession>A0ABR2I8M7</accession>
<evidence type="ECO:0000259" key="3">
    <source>
        <dbReference type="PROSITE" id="PS50048"/>
    </source>
</evidence>
<dbReference type="Proteomes" id="UP001390339">
    <property type="component" value="Unassembled WGS sequence"/>
</dbReference>